<evidence type="ECO:0000313" key="9">
    <source>
        <dbReference type="EMBL" id="STJ14343.1"/>
    </source>
</evidence>
<keyword evidence="1" id="KW-1003">Cell membrane</keyword>
<keyword evidence="2" id="KW-0997">Cell inner membrane</keyword>
<sequence>MSILLALRAVHQQFGDTVKVVVPMGYPPNNEAYIEEVRQAGLALFSEENLQILNEKLEFDAYLALLRQCDLGYFIFARQQGIGTLCLLIQAGIPCVLNRENPFWQDMTEQHLPVLFTTDDLNEDIVREAQRQLASVDKNTIAFFSPNYLQGWQRALAIAAGRLHESAAFSGLFVVWLLCTLFIATLTWFEFRRVRFNFNVFFSLLFLLTFFFGFPLTSVLVFRFDVGVAPPEILLQALLSAGCFYAVYYVTYKTRLRKRVADVPRRPLFTMNRVETNLTWVILMGVALVSVGISSCTTAFCCSGLTPTVRSSPSEVSGVALKRFFYFFIPAMLVVLLSAPGQQSVAVFPRQHGRLWLADLYDCRRHSRQYHHRIRYLPVYWHYSRLDFVVDAGGGGRAGIVGMFWLALKRYGMNVSGDEAFYTFLYLTRDTFSRGESGIAVAELRQHRLPGSGSHCPRFLCLYPFLAVAGSPEYGTEHRQLLYLGSAE</sequence>
<feature type="transmembrane region" description="Helical" evidence="8">
    <location>
        <begin position="278"/>
        <end position="306"/>
    </location>
</feature>
<feature type="transmembrane region" description="Helical" evidence="8">
    <location>
        <begin position="167"/>
        <end position="189"/>
    </location>
</feature>
<dbReference type="Pfam" id="PF07429">
    <property type="entry name" value="Glyco_transf_56"/>
    <property type="match status" value="1"/>
</dbReference>
<proteinExistence type="predicted"/>
<dbReference type="AlphaFoldDB" id="A0A376VS35"/>
<evidence type="ECO:0000313" key="10">
    <source>
        <dbReference type="Proteomes" id="UP000254495"/>
    </source>
</evidence>
<evidence type="ECO:0000256" key="1">
    <source>
        <dbReference type="ARBA" id="ARBA00022475"/>
    </source>
</evidence>
<protein>
    <submittedName>
        <fullName evidence="9">4-alpha-L-fucosyltransferase</fullName>
        <ecNumber evidence="9">2.4.1.-</ecNumber>
    </submittedName>
</protein>
<evidence type="ECO:0000256" key="2">
    <source>
        <dbReference type="ARBA" id="ARBA00022519"/>
    </source>
</evidence>
<keyword evidence="5 8" id="KW-0812">Transmembrane</keyword>
<feature type="transmembrane region" description="Helical" evidence="8">
    <location>
        <begin position="201"/>
        <end position="221"/>
    </location>
</feature>
<dbReference type="GO" id="GO:0008417">
    <property type="term" value="F:fucosyltransferase activity"/>
    <property type="evidence" value="ECO:0007669"/>
    <property type="project" value="InterPro"/>
</dbReference>
<evidence type="ECO:0000256" key="3">
    <source>
        <dbReference type="ARBA" id="ARBA00022676"/>
    </source>
</evidence>
<evidence type="ECO:0000256" key="5">
    <source>
        <dbReference type="ARBA" id="ARBA00022692"/>
    </source>
</evidence>
<reference evidence="9 10" key="1">
    <citation type="submission" date="2018-06" db="EMBL/GenBank/DDBJ databases">
        <authorList>
            <consortium name="Pathogen Informatics"/>
            <person name="Doyle S."/>
        </authorList>
    </citation>
    <scope>NUCLEOTIDE SEQUENCE [LARGE SCALE GENOMIC DNA]</scope>
    <source>
        <strain evidence="9 10">NCTC9077</strain>
    </source>
</reference>
<organism evidence="9 10">
    <name type="scientific">Escherichia coli</name>
    <dbReference type="NCBI Taxonomy" id="562"/>
    <lineage>
        <taxon>Bacteria</taxon>
        <taxon>Pseudomonadati</taxon>
        <taxon>Pseudomonadota</taxon>
        <taxon>Gammaproteobacteria</taxon>
        <taxon>Enterobacterales</taxon>
        <taxon>Enterobacteriaceae</taxon>
        <taxon>Escherichia</taxon>
    </lineage>
</organism>
<keyword evidence="4 9" id="KW-0808">Transferase</keyword>
<dbReference type="GO" id="GO:0009246">
    <property type="term" value="P:enterobacterial common antigen biosynthetic process"/>
    <property type="evidence" value="ECO:0007669"/>
    <property type="project" value="InterPro"/>
</dbReference>
<dbReference type="InterPro" id="IPR010691">
    <property type="entry name" value="WzyE"/>
</dbReference>
<evidence type="ECO:0000256" key="8">
    <source>
        <dbReference type="SAM" id="Phobius"/>
    </source>
</evidence>
<accession>A0A376VS35</accession>
<keyword evidence="6 8" id="KW-1133">Transmembrane helix</keyword>
<gene>
    <name evidence="9" type="primary">rffT_1</name>
    <name evidence="9" type="ORF">NCTC9077_06197</name>
</gene>
<feature type="transmembrane region" description="Helical" evidence="8">
    <location>
        <begin position="233"/>
        <end position="251"/>
    </location>
</feature>
<dbReference type="GO" id="GO:0016020">
    <property type="term" value="C:membrane"/>
    <property type="evidence" value="ECO:0007669"/>
    <property type="project" value="InterPro"/>
</dbReference>
<dbReference type="EC" id="2.4.1.-" evidence="9"/>
<dbReference type="Proteomes" id="UP000254495">
    <property type="component" value="Unassembled WGS sequence"/>
</dbReference>
<dbReference type="InterPro" id="IPR009993">
    <property type="entry name" value="WecF"/>
</dbReference>
<dbReference type="EMBL" id="UGCU01000001">
    <property type="protein sequence ID" value="STJ14343.1"/>
    <property type="molecule type" value="Genomic_DNA"/>
</dbReference>
<evidence type="ECO:0000256" key="6">
    <source>
        <dbReference type="ARBA" id="ARBA00022989"/>
    </source>
</evidence>
<evidence type="ECO:0000256" key="4">
    <source>
        <dbReference type="ARBA" id="ARBA00022679"/>
    </source>
</evidence>
<keyword evidence="3 9" id="KW-0328">Glycosyltransferase</keyword>
<name>A0A376VS35_ECOLX</name>
<evidence type="ECO:0000256" key="7">
    <source>
        <dbReference type="ARBA" id="ARBA00023136"/>
    </source>
</evidence>
<keyword evidence="7 8" id="KW-0472">Membrane</keyword>
<feature type="transmembrane region" description="Helical" evidence="8">
    <location>
        <begin position="326"/>
        <end position="348"/>
    </location>
</feature>
<dbReference type="Pfam" id="PF06899">
    <property type="entry name" value="WzyE"/>
    <property type="match status" value="2"/>
</dbReference>